<dbReference type="RefSeq" id="WP_137730778.1">
    <property type="nucleotide sequence ID" value="NZ_BJCL01000001.1"/>
</dbReference>
<accession>A0A480AQI8</accession>
<dbReference type="SUPFAM" id="SSF52200">
    <property type="entry name" value="Toll/Interleukin receptor TIR domain"/>
    <property type="match status" value="1"/>
</dbReference>
<protein>
    <recommendedName>
        <fullName evidence="1">TIR domain-containing protein</fullName>
    </recommendedName>
</protein>
<name>A0A480AQI8_9BURK</name>
<comment type="caution">
    <text evidence="2">The sequence shown here is derived from an EMBL/GenBank/DDBJ whole genome shotgun (WGS) entry which is preliminary data.</text>
</comment>
<reference evidence="3" key="1">
    <citation type="submission" date="2019-03" db="EMBL/GenBank/DDBJ databases">
        <title>Aquabacterium pictum sp.nov., the first bacteriochlorophyll a-containing freshwater bacterium in the genus Aquabacterium of the class Betaproteobacteria.</title>
        <authorList>
            <person name="Hirose S."/>
            <person name="Tank M."/>
            <person name="Hara E."/>
            <person name="Tamaki H."/>
            <person name="Takaichi S."/>
            <person name="Haruta S."/>
            <person name="Hanada S."/>
        </authorList>
    </citation>
    <scope>NUCLEOTIDE SEQUENCE [LARGE SCALE GENOMIC DNA]</scope>
    <source>
        <strain evidence="3">W35</strain>
    </source>
</reference>
<dbReference type="EMBL" id="BJCL01000001">
    <property type="protein sequence ID" value="GCL60988.1"/>
    <property type="molecule type" value="Genomic_DNA"/>
</dbReference>
<proteinExistence type="predicted"/>
<dbReference type="InterPro" id="IPR000157">
    <property type="entry name" value="TIR_dom"/>
</dbReference>
<gene>
    <name evidence="2" type="ORF">AQPW35_00690</name>
</gene>
<dbReference type="AlphaFoldDB" id="A0A480AQI8"/>
<dbReference type="GO" id="GO:0007165">
    <property type="term" value="P:signal transduction"/>
    <property type="evidence" value="ECO:0007669"/>
    <property type="project" value="InterPro"/>
</dbReference>
<keyword evidence="3" id="KW-1185">Reference proteome</keyword>
<dbReference type="Gene3D" id="3.40.50.10140">
    <property type="entry name" value="Toll/interleukin-1 receptor homology (TIR) domain"/>
    <property type="match status" value="1"/>
</dbReference>
<feature type="domain" description="TIR" evidence="1">
    <location>
        <begin position="5"/>
        <end position="115"/>
    </location>
</feature>
<evidence type="ECO:0000313" key="2">
    <source>
        <dbReference type="EMBL" id="GCL60988.1"/>
    </source>
</evidence>
<dbReference type="OrthoDB" id="9126685at2"/>
<dbReference type="InterPro" id="IPR035897">
    <property type="entry name" value="Toll_tir_struct_dom_sf"/>
</dbReference>
<organism evidence="2 3">
    <name type="scientific">Pseudaquabacterium pictum</name>
    <dbReference type="NCBI Taxonomy" id="2315236"/>
    <lineage>
        <taxon>Bacteria</taxon>
        <taxon>Pseudomonadati</taxon>
        <taxon>Pseudomonadota</taxon>
        <taxon>Betaproteobacteria</taxon>
        <taxon>Burkholderiales</taxon>
        <taxon>Sphaerotilaceae</taxon>
        <taxon>Pseudaquabacterium</taxon>
    </lineage>
</organism>
<dbReference type="Proteomes" id="UP000301751">
    <property type="component" value="Unassembled WGS sequence"/>
</dbReference>
<dbReference type="Pfam" id="PF13676">
    <property type="entry name" value="TIR_2"/>
    <property type="match status" value="1"/>
</dbReference>
<evidence type="ECO:0000259" key="1">
    <source>
        <dbReference type="Pfam" id="PF13676"/>
    </source>
</evidence>
<sequence length="436" mass="48755">MRVKIFVSHSSKYRDLAASLKLALEALESDQALEIRVSEQMAGATDWRQWIDHNVRTADIFLLLYPHAGMEMGWCNYELGRFYEQDSRRPVVCIKNTDIPQPPPAFQPYQAYDADTDGLMKFLRELFATGALTGGRVLNAGVDKVTSKFQARAGEVAAELAKQFADARVREHLYERRLVVSVVHDDQGRLDADASTIHGNAEGLHLLGLSAAVPTRWSALQARLGEHGAWLLDLAQAAVSVPTGALPPALSPFRTPDGIYIPLVIKAESADGQVRQLVLIFVPAHAERLVPMLGWSFPRGMPDPVKYLLHLVRMMFRARWDILEPRYQEARYKAPAPARCLELARLVVADYDQMQRQSEADGQSGLDRFFATFHKDLRGEVTACADDWMRGTAKLRDATALQADELAMLLKDLLDNNSHWLGLASRQFMHAVQDLG</sequence>
<evidence type="ECO:0000313" key="3">
    <source>
        <dbReference type="Proteomes" id="UP000301751"/>
    </source>
</evidence>